<reference evidence="7 8" key="1">
    <citation type="submission" date="2016-08" db="EMBL/GenBank/DDBJ databases">
        <title>Draft genome sequence of allopolyploid Zygosaccharomyces rouxii.</title>
        <authorList>
            <person name="Watanabe J."/>
            <person name="Uehara K."/>
            <person name="Mogi Y."/>
            <person name="Tsukioka Y."/>
        </authorList>
    </citation>
    <scope>NUCLEOTIDE SEQUENCE [LARGE SCALE GENOMIC DNA]</scope>
    <source>
        <strain evidence="7 8">NBRC 110957</strain>
    </source>
</reference>
<gene>
    <name evidence="7" type="ORF">ZYGR_0S00150</name>
</gene>
<dbReference type="OrthoDB" id="5581259at2759"/>
<dbReference type="OMA" id="PQFYWFL"/>
<evidence type="ECO:0000256" key="1">
    <source>
        <dbReference type="ARBA" id="ARBA00004141"/>
    </source>
</evidence>
<dbReference type="GO" id="GO:0005635">
    <property type="term" value="C:nuclear envelope"/>
    <property type="evidence" value="ECO:0007669"/>
    <property type="project" value="EnsemblFungi"/>
</dbReference>
<feature type="transmembrane region" description="Helical" evidence="6">
    <location>
        <begin position="52"/>
        <end position="68"/>
    </location>
</feature>
<dbReference type="InterPro" id="IPR005344">
    <property type="entry name" value="TMEM33/Pom33"/>
</dbReference>
<dbReference type="PANTHER" id="PTHR12703:SF4">
    <property type="entry name" value="TRANSMEMBRANE PROTEIN 33"/>
    <property type="match status" value="1"/>
</dbReference>
<protein>
    <recommendedName>
        <fullName evidence="9">Pore and endoplasmic reticulum protein of 33 kDa</fullName>
    </recommendedName>
</protein>
<dbReference type="InterPro" id="IPR051645">
    <property type="entry name" value="PER33/POM33_regulator"/>
</dbReference>
<dbReference type="GO" id="GO:0005783">
    <property type="term" value="C:endoplasmic reticulum"/>
    <property type="evidence" value="ECO:0007669"/>
    <property type="project" value="EnsemblFungi"/>
</dbReference>
<dbReference type="AlphaFoldDB" id="A0A1Q3A2M4"/>
<dbReference type="PANTHER" id="PTHR12703">
    <property type="entry name" value="TRANSMEMBRANE PROTEIN 33"/>
    <property type="match status" value="1"/>
</dbReference>
<keyword evidence="5 6" id="KW-0472">Membrane</keyword>
<evidence type="ECO:0000256" key="3">
    <source>
        <dbReference type="ARBA" id="ARBA00022692"/>
    </source>
</evidence>
<evidence type="ECO:0000256" key="4">
    <source>
        <dbReference type="ARBA" id="ARBA00022989"/>
    </source>
</evidence>
<sequence length="260" mass="31128">MAASPFMHMLRFRVRQPQFYWFLGHFMTIWHFIRFHLSFFSSSSQRYHYSRVLFYVTITYGIVLYQFYKSGQLKRQTFLVQLRQLDNLQYFCMVATLYICSWAGSMVNGALYSPVIFALFHCCNYFKENLLPFLPIQPILKNTLNQRITFFIQRYNEKFLQMAQVFEIMCGVRSGLLGLPVEIVLLLTSLNVKRIASVIALLTYVVFFKLRYLHSETLRLLTREYVYKIDTYVHSSLPNFVPKWQGYKQFVSKLFWRLPC</sequence>
<feature type="transmembrane region" description="Helical" evidence="6">
    <location>
        <begin position="20"/>
        <end position="40"/>
    </location>
</feature>
<organism evidence="7 8">
    <name type="scientific">Zygosaccharomyces rouxii</name>
    <dbReference type="NCBI Taxonomy" id="4956"/>
    <lineage>
        <taxon>Eukaryota</taxon>
        <taxon>Fungi</taxon>
        <taxon>Dikarya</taxon>
        <taxon>Ascomycota</taxon>
        <taxon>Saccharomycotina</taxon>
        <taxon>Saccharomycetes</taxon>
        <taxon>Saccharomycetales</taxon>
        <taxon>Saccharomycetaceae</taxon>
        <taxon>Zygosaccharomyces</taxon>
    </lineage>
</organism>
<keyword evidence="4 6" id="KW-1133">Transmembrane helix</keyword>
<comment type="similarity">
    <text evidence="2">Belongs to the PER33/POM33 family.</text>
</comment>
<accession>A0A1Q3A2M4</accession>
<dbReference type="Proteomes" id="UP000187013">
    <property type="component" value="Unassembled WGS sequence"/>
</dbReference>
<dbReference type="EMBL" id="BDGX01000019">
    <property type="protein sequence ID" value="GAV49883.1"/>
    <property type="molecule type" value="Genomic_DNA"/>
</dbReference>
<evidence type="ECO:0008006" key="9">
    <source>
        <dbReference type="Google" id="ProtNLM"/>
    </source>
</evidence>
<name>A0A1Q3A2M4_ZYGRO</name>
<evidence type="ECO:0000256" key="2">
    <source>
        <dbReference type="ARBA" id="ARBA00007322"/>
    </source>
</evidence>
<dbReference type="Pfam" id="PF03661">
    <property type="entry name" value="TMEM33_Pom33"/>
    <property type="match status" value="1"/>
</dbReference>
<proteinExistence type="inferred from homology"/>
<evidence type="ECO:0000256" key="6">
    <source>
        <dbReference type="SAM" id="Phobius"/>
    </source>
</evidence>
<keyword evidence="3 6" id="KW-0812">Transmembrane</keyword>
<dbReference type="eggNOG" id="KOG4002">
    <property type="taxonomic scope" value="Eukaryota"/>
</dbReference>
<dbReference type="GO" id="GO:0061024">
    <property type="term" value="P:membrane organization"/>
    <property type="evidence" value="ECO:0007669"/>
    <property type="project" value="TreeGrafter"/>
</dbReference>
<comment type="caution">
    <text evidence="7">The sequence shown here is derived from an EMBL/GenBank/DDBJ whole genome shotgun (WGS) entry which is preliminary data.</text>
</comment>
<comment type="subcellular location">
    <subcellularLocation>
        <location evidence="1">Membrane</location>
        <topology evidence="1">Multi-pass membrane protein</topology>
    </subcellularLocation>
</comment>
<evidence type="ECO:0000256" key="5">
    <source>
        <dbReference type="ARBA" id="ARBA00023136"/>
    </source>
</evidence>
<dbReference type="GO" id="GO:0016020">
    <property type="term" value="C:membrane"/>
    <property type="evidence" value="ECO:0007669"/>
    <property type="project" value="UniProtKB-SubCell"/>
</dbReference>
<evidence type="ECO:0000313" key="8">
    <source>
        <dbReference type="Proteomes" id="UP000187013"/>
    </source>
</evidence>
<feature type="transmembrane region" description="Helical" evidence="6">
    <location>
        <begin position="88"/>
        <end position="111"/>
    </location>
</feature>
<evidence type="ECO:0000313" key="7">
    <source>
        <dbReference type="EMBL" id="GAV49883.1"/>
    </source>
</evidence>
<dbReference type="GO" id="GO:0071786">
    <property type="term" value="P:endoplasmic reticulum tubular network organization"/>
    <property type="evidence" value="ECO:0007669"/>
    <property type="project" value="TreeGrafter"/>
</dbReference>